<reference evidence="4 5" key="1">
    <citation type="submission" date="2019-02" db="EMBL/GenBank/DDBJ databases">
        <title>Deep-cultivation of Planctomycetes and their phenomic and genomic characterization uncovers novel biology.</title>
        <authorList>
            <person name="Wiegand S."/>
            <person name="Jogler M."/>
            <person name="Boedeker C."/>
            <person name="Pinto D."/>
            <person name="Vollmers J."/>
            <person name="Rivas-Marin E."/>
            <person name="Kohn T."/>
            <person name="Peeters S.H."/>
            <person name="Heuer A."/>
            <person name="Rast P."/>
            <person name="Oberbeckmann S."/>
            <person name="Bunk B."/>
            <person name="Jeske O."/>
            <person name="Meyerdierks A."/>
            <person name="Storesund J.E."/>
            <person name="Kallscheuer N."/>
            <person name="Luecker S."/>
            <person name="Lage O.M."/>
            <person name="Pohl T."/>
            <person name="Merkel B.J."/>
            <person name="Hornburger P."/>
            <person name="Mueller R.-W."/>
            <person name="Bruemmer F."/>
            <person name="Labrenz M."/>
            <person name="Spormann A.M."/>
            <person name="Op Den Camp H."/>
            <person name="Overmann J."/>
            <person name="Amann R."/>
            <person name="Jetten M.S.M."/>
            <person name="Mascher T."/>
            <person name="Medema M.H."/>
            <person name="Devos D.P."/>
            <person name="Kaster A.-K."/>
            <person name="Ovreas L."/>
            <person name="Rohde M."/>
            <person name="Galperin M.Y."/>
            <person name="Jogler C."/>
        </authorList>
    </citation>
    <scope>NUCLEOTIDE SEQUENCE [LARGE SCALE GENOMIC DNA]</scope>
    <source>
        <strain evidence="4 5">Pan14r</strain>
    </source>
</reference>
<keyword evidence="4" id="KW-0808">Transferase</keyword>
<dbReference type="PANTHER" id="PTHR43268">
    <property type="entry name" value="THIOSULFATE SULFURTRANSFERASE/RHODANESE-LIKE DOMAIN-CONTAINING PROTEIN 2"/>
    <property type="match status" value="1"/>
</dbReference>
<dbReference type="NCBIfam" id="NF001136">
    <property type="entry name" value="PRK00142.1-4"/>
    <property type="match status" value="1"/>
</dbReference>
<comment type="caution">
    <text evidence="4">The sequence shown here is derived from an EMBL/GenBank/DDBJ whole genome shotgun (WGS) entry which is preliminary data.</text>
</comment>
<protein>
    <recommendedName>
        <fullName evidence="1">tRNA uridine(34) hydroxylase</fullName>
        <ecNumber evidence="1">1.14.-.-</ecNumber>
    </recommendedName>
    <alternativeName>
        <fullName evidence="1">tRNA hydroxylation protein O</fullName>
    </alternativeName>
</protein>
<feature type="compositionally biased region" description="Low complexity" evidence="2">
    <location>
        <begin position="312"/>
        <end position="327"/>
    </location>
</feature>
<dbReference type="InterPro" id="IPR040503">
    <property type="entry name" value="TRHO_N"/>
</dbReference>
<dbReference type="HAMAP" id="MF_00469">
    <property type="entry name" value="TrhO"/>
    <property type="match status" value="1"/>
</dbReference>
<dbReference type="Gene3D" id="3.30.70.100">
    <property type="match status" value="1"/>
</dbReference>
<gene>
    <name evidence="1" type="primary">trhO</name>
    <name evidence="4" type="ORF">Pan14r_46540</name>
</gene>
<dbReference type="InterPro" id="IPR020936">
    <property type="entry name" value="TrhO"/>
</dbReference>
<dbReference type="InterPro" id="IPR001763">
    <property type="entry name" value="Rhodanese-like_dom"/>
</dbReference>
<keyword evidence="1" id="KW-0560">Oxidoreductase</keyword>
<accession>A0A5C5YB22</accession>
<feature type="domain" description="Rhodanese" evidence="3">
    <location>
        <begin position="144"/>
        <end position="238"/>
    </location>
</feature>
<dbReference type="Proteomes" id="UP000317238">
    <property type="component" value="Unassembled WGS sequence"/>
</dbReference>
<feature type="region of interest" description="Disordered" evidence="2">
    <location>
        <begin position="304"/>
        <end position="327"/>
    </location>
</feature>
<comment type="similarity">
    <text evidence="1">Belongs to the TrhO family.</text>
</comment>
<dbReference type="InterPro" id="IPR036873">
    <property type="entry name" value="Rhodanese-like_dom_sf"/>
</dbReference>
<evidence type="ECO:0000256" key="2">
    <source>
        <dbReference type="SAM" id="MobiDB-lite"/>
    </source>
</evidence>
<dbReference type="OrthoDB" id="9784108at2"/>
<dbReference type="Pfam" id="PF17773">
    <property type="entry name" value="UPF0176_N"/>
    <property type="match status" value="1"/>
</dbReference>
<organism evidence="4 5">
    <name type="scientific">Crateriforma conspicua</name>
    <dbReference type="NCBI Taxonomy" id="2527996"/>
    <lineage>
        <taxon>Bacteria</taxon>
        <taxon>Pseudomonadati</taxon>
        <taxon>Planctomycetota</taxon>
        <taxon>Planctomycetia</taxon>
        <taxon>Planctomycetales</taxon>
        <taxon>Planctomycetaceae</taxon>
        <taxon>Crateriforma</taxon>
    </lineage>
</organism>
<dbReference type="GO" id="GO:0016740">
    <property type="term" value="F:transferase activity"/>
    <property type="evidence" value="ECO:0007669"/>
    <property type="project" value="UniProtKB-KW"/>
</dbReference>
<name>A0A5C5YB22_9PLAN</name>
<proteinExistence type="inferred from homology"/>
<comment type="catalytic activity">
    <reaction evidence="1">
        <text>uridine(34) in tRNA + AH2 + O2 = 5-hydroxyuridine(34) in tRNA + A + H2O</text>
        <dbReference type="Rhea" id="RHEA:64224"/>
        <dbReference type="Rhea" id="RHEA-COMP:11727"/>
        <dbReference type="Rhea" id="RHEA-COMP:13381"/>
        <dbReference type="ChEBI" id="CHEBI:13193"/>
        <dbReference type="ChEBI" id="CHEBI:15377"/>
        <dbReference type="ChEBI" id="CHEBI:15379"/>
        <dbReference type="ChEBI" id="CHEBI:17499"/>
        <dbReference type="ChEBI" id="CHEBI:65315"/>
        <dbReference type="ChEBI" id="CHEBI:136877"/>
    </reaction>
</comment>
<dbReference type="Pfam" id="PF00581">
    <property type="entry name" value="Rhodanese"/>
    <property type="match status" value="1"/>
</dbReference>
<evidence type="ECO:0000259" key="3">
    <source>
        <dbReference type="PROSITE" id="PS50206"/>
    </source>
</evidence>
<dbReference type="SUPFAM" id="SSF52821">
    <property type="entry name" value="Rhodanese/Cell cycle control phosphatase"/>
    <property type="match status" value="1"/>
</dbReference>
<evidence type="ECO:0000313" key="5">
    <source>
        <dbReference type="Proteomes" id="UP000317238"/>
    </source>
</evidence>
<keyword evidence="1" id="KW-0819">tRNA processing</keyword>
<feature type="compositionally biased region" description="Low complexity" evidence="2">
    <location>
        <begin position="9"/>
        <end position="20"/>
    </location>
</feature>
<dbReference type="CDD" id="cd01518">
    <property type="entry name" value="RHOD_YceA"/>
    <property type="match status" value="1"/>
</dbReference>
<evidence type="ECO:0000313" key="4">
    <source>
        <dbReference type="EMBL" id="TWT72334.1"/>
    </source>
</evidence>
<dbReference type="PROSITE" id="PS50206">
    <property type="entry name" value="RHODANESE_3"/>
    <property type="match status" value="1"/>
</dbReference>
<comment type="function">
    <text evidence="1">Catalyzes oxygen-dependent 5-hydroxyuridine (ho5U) modification at position 34 in tRNAs.</text>
</comment>
<sequence length="327" mass="36338">MTAPQSTESSASPRPSASPCSADPIVVAAMYRFVRLADFESLQTPIKDQMLRCGVKGTLLLAAEGINGTVAGDRQGIDGLLEYLRADDRLADLDVKFSYCDSPPFKRTRVRLKKEIVTMGVDEIDPAQSVGTYVEPQQWNDLISDPDVVLIDTRNDYEVEIGTFDGAINPQTTSFRQLPEYVEKNLDPTVHKKVAMFCTGGIRCEKSTAYLKQCGFENVYHLRGGILKYLESVPEDESRWNGDCFVFDQRVSVGHGLAVGEHVMCFGCGWPVSADDQQDPRYVRGVHCPHCVDKLTEDQKRRFTERQRQLDAADPAGTPAADIEAIH</sequence>
<feature type="region of interest" description="Disordered" evidence="2">
    <location>
        <begin position="1"/>
        <end position="20"/>
    </location>
</feature>
<dbReference type="EC" id="1.14.-.-" evidence="1"/>
<dbReference type="GO" id="GO:0016705">
    <property type="term" value="F:oxidoreductase activity, acting on paired donors, with incorporation or reduction of molecular oxygen"/>
    <property type="evidence" value="ECO:0007669"/>
    <property type="project" value="UniProtKB-UniRule"/>
</dbReference>
<dbReference type="EMBL" id="SJPL01000001">
    <property type="protein sequence ID" value="TWT72334.1"/>
    <property type="molecule type" value="Genomic_DNA"/>
</dbReference>
<evidence type="ECO:0000256" key="1">
    <source>
        <dbReference type="HAMAP-Rule" id="MF_00469"/>
    </source>
</evidence>
<dbReference type="GO" id="GO:0006400">
    <property type="term" value="P:tRNA modification"/>
    <property type="evidence" value="ECO:0007669"/>
    <property type="project" value="UniProtKB-UniRule"/>
</dbReference>
<dbReference type="PANTHER" id="PTHR43268:SF3">
    <property type="entry name" value="RHODANESE-LIKE DOMAIN-CONTAINING PROTEIN 7-RELATED"/>
    <property type="match status" value="1"/>
</dbReference>
<dbReference type="RefSeq" id="WP_146440281.1">
    <property type="nucleotide sequence ID" value="NZ_SJPL01000001.1"/>
</dbReference>
<dbReference type="SMART" id="SM00450">
    <property type="entry name" value="RHOD"/>
    <property type="match status" value="1"/>
</dbReference>
<dbReference type="Gene3D" id="3.40.250.10">
    <property type="entry name" value="Rhodanese-like domain"/>
    <property type="match status" value="1"/>
</dbReference>
<dbReference type="AlphaFoldDB" id="A0A5C5YB22"/>
<keyword evidence="5" id="KW-1185">Reference proteome</keyword>